<evidence type="ECO:0000256" key="3">
    <source>
        <dbReference type="ARBA" id="ARBA00010736"/>
    </source>
</evidence>
<reference evidence="9 10" key="1">
    <citation type="submission" date="2019-04" db="EMBL/GenBank/DDBJ databases">
        <title>Lysinibacillus genome sequencing.</title>
        <authorList>
            <person name="Dunlap C."/>
        </authorList>
    </citation>
    <scope>NUCLEOTIDE SEQUENCE [LARGE SCALE GENOMIC DNA]</scope>
    <source>
        <strain evidence="9 10">CCTCC AB 2010389</strain>
    </source>
</reference>
<dbReference type="PROSITE" id="PS00369">
    <property type="entry name" value="PTS_HPR_HIS"/>
    <property type="match status" value="1"/>
</dbReference>
<dbReference type="InterPro" id="IPR050399">
    <property type="entry name" value="HPr"/>
</dbReference>
<dbReference type="InterPro" id="IPR035895">
    <property type="entry name" value="HPr-like_sf"/>
</dbReference>
<comment type="caution">
    <text evidence="9">The sequence shown here is derived from an EMBL/GenBank/DDBJ whole genome shotgun (WGS) entry which is preliminary data.</text>
</comment>
<dbReference type="PROSITE" id="PS00589">
    <property type="entry name" value="PTS_HPR_SER"/>
    <property type="match status" value="1"/>
</dbReference>
<evidence type="ECO:0000313" key="10">
    <source>
        <dbReference type="Proteomes" id="UP000308744"/>
    </source>
</evidence>
<dbReference type="InterPro" id="IPR000032">
    <property type="entry name" value="HPr-like"/>
</dbReference>
<dbReference type="RefSeq" id="WP_107897045.1">
    <property type="nucleotide sequence ID" value="NZ_PYWM01000030.1"/>
</dbReference>
<dbReference type="AlphaFoldDB" id="A0A4U2Z0J2"/>
<keyword evidence="5" id="KW-0963">Cytoplasm</keyword>
<dbReference type="NCBIfam" id="TIGR01003">
    <property type="entry name" value="PTS_HPr_family"/>
    <property type="match status" value="1"/>
</dbReference>
<dbReference type="CDD" id="cd00367">
    <property type="entry name" value="PTS-HPr_like"/>
    <property type="match status" value="1"/>
</dbReference>
<dbReference type="InterPro" id="IPR002114">
    <property type="entry name" value="PTS_HPr_Ser_P_site"/>
</dbReference>
<comment type="function">
    <text evidence="1">General (non sugar-specific) component of the phosphoenolpyruvate-dependent sugar phosphotransferase system (sugar PTS). This major carbohydrate active-transport system catalyzes the phosphorylation of incoming sugar substrates concomitantly with their translocation across the cell membrane. The phosphoryl group from phosphoenolpyruvate (PEP) is transferred to the phosphoryl carrier protein HPr by enzyme I. Phospho-HPr then transfers it to the PTS EIIA domain.</text>
</comment>
<evidence type="ECO:0000256" key="2">
    <source>
        <dbReference type="ARBA" id="ARBA00004496"/>
    </source>
</evidence>
<evidence type="ECO:0000256" key="5">
    <source>
        <dbReference type="ARBA" id="ARBA00022490"/>
    </source>
</evidence>
<evidence type="ECO:0000256" key="4">
    <source>
        <dbReference type="ARBA" id="ARBA00020422"/>
    </source>
</evidence>
<dbReference type="PRINTS" id="PR00107">
    <property type="entry name" value="PHOSPHOCPHPR"/>
</dbReference>
<dbReference type="Proteomes" id="UP000308744">
    <property type="component" value="Unassembled WGS sequence"/>
</dbReference>
<keyword evidence="6" id="KW-0813">Transport</keyword>
<keyword evidence="7" id="KW-0598">Phosphotransferase system</keyword>
<dbReference type="GO" id="GO:0005737">
    <property type="term" value="C:cytoplasm"/>
    <property type="evidence" value="ECO:0007669"/>
    <property type="project" value="UniProtKB-SubCell"/>
</dbReference>
<accession>A0A4U2Z0J2</accession>
<protein>
    <recommendedName>
        <fullName evidence="4">Phosphocarrier protein HPr</fullName>
    </recommendedName>
</protein>
<organism evidence="9 10">
    <name type="scientific">Lysinibacillus mangiferihumi</name>
    <dbReference type="NCBI Taxonomy" id="1130819"/>
    <lineage>
        <taxon>Bacteria</taxon>
        <taxon>Bacillati</taxon>
        <taxon>Bacillota</taxon>
        <taxon>Bacilli</taxon>
        <taxon>Bacillales</taxon>
        <taxon>Bacillaceae</taxon>
        <taxon>Lysinibacillus</taxon>
    </lineage>
</organism>
<evidence type="ECO:0000256" key="6">
    <source>
        <dbReference type="ARBA" id="ARBA00022597"/>
    </source>
</evidence>
<dbReference type="Pfam" id="PF00381">
    <property type="entry name" value="PTS-HPr"/>
    <property type="match status" value="1"/>
</dbReference>
<sequence length="89" mass="9457">MKKTFKITVLEGLHARPTTLLVTTVNSFESEVSITYEGKTANLKSIMGVMSLAISAGAVIEISAIGSDAKELIEKITEVIISQGIGEEC</sequence>
<dbReference type="PANTHER" id="PTHR33705">
    <property type="entry name" value="PHOSPHOCARRIER PROTEIN HPR"/>
    <property type="match status" value="1"/>
</dbReference>
<feature type="domain" description="HPr" evidence="8">
    <location>
        <begin position="1"/>
        <end position="88"/>
    </location>
</feature>
<dbReference type="InterPro" id="IPR001020">
    <property type="entry name" value="PTS_HPr_His_P_site"/>
</dbReference>
<proteinExistence type="inferred from homology"/>
<evidence type="ECO:0000259" key="8">
    <source>
        <dbReference type="PROSITE" id="PS51350"/>
    </source>
</evidence>
<evidence type="ECO:0000256" key="1">
    <source>
        <dbReference type="ARBA" id="ARBA00003681"/>
    </source>
</evidence>
<name>A0A4U2Z0J2_9BACI</name>
<keyword evidence="6" id="KW-0762">Sugar transport</keyword>
<dbReference type="GO" id="GO:0009401">
    <property type="term" value="P:phosphoenolpyruvate-dependent sugar phosphotransferase system"/>
    <property type="evidence" value="ECO:0007669"/>
    <property type="project" value="UniProtKB-KW"/>
</dbReference>
<evidence type="ECO:0000313" key="9">
    <source>
        <dbReference type="EMBL" id="TKI67065.1"/>
    </source>
</evidence>
<dbReference type="PROSITE" id="PS51350">
    <property type="entry name" value="PTS_HPR_DOM"/>
    <property type="match status" value="1"/>
</dbReference>
<dbReference type="Gene3D" id="3.30.1340.10">
    <property type="entry name" value="HPr-like"/>
    <property type="match status" value="1"/>
</dbReference>
<gene>
    <name evidence="9" type="ORF">FC756_13580</name>
</gene>
<comment type="similarity">
    <text evidence="3">Belongs to the HPr family.</text>
</comment>
<dbReference type="SUPFAM" id="SSF55594">
    <property type="entry name" value="HPr-like"/>
    <property type="match status" value="1"/>
</dbReference>
<evidence type="ECO:0000256" key="7">
    <source>
        <dbReference type="ARBA" id="ARBA00022683"/>
    </source>
</evidence>
<comment type="subcellular location">
    <subcellularLocation>
        <location evidence="2">Cytoplasm</location>
    </subcellularLocation>
</comment>
<keyword evidence="10" id="KW-1185">Reference proteome</keyword>
<dbReference type="PANTHER" id="PTHR33705:SF2">
    <property type="entry name" value="PHOSPHOCARRIER PROTEIN NPR"/>
    <property type="match status" value="1"/>
</dbReference>
<dbReference type="EMBL" id="SZPU01000053">
    <property type="protein sequence ID" value="TKI67065.1"/>
    <property type="molecule type" value="Genomic_DNA"/>
</dbReference>